<evidence type="ECO:0000256" key="4">
    <source>
        <dbReference type="ARBA" id="ARBA00022692"/>
    </source>
</evidence>
<gene>
    <name evidence="10" type="ORF">HU200_024221</name>
</gene>
<evidence type="ECO:0000256" key="7">
    <source>
        <dbReference type="ARBA" id="ARBA00023136"/>
    </source>
</evidence>
<dbReference type="AlphaFoldDB" id="A0A835BZL2"/>
<feature type="transmembrane region" description="Helical" evidence="8">
    <location>
        <begin position="458"/>
        <end position="483"/>
    </location>
</feature>
<evidence type="ECO:0000256" key="3">
    <source>
        <dbReference type="ARBA" id="ARBA00022448"/>
    </source>
</evidence>
<feature type="region of interest" description="Disordered" evidence="9">
    <location>
        <begin position="1069"/>
        <end position="1089"/>
    </location>
</feature>
<keyword evidence="5 8" id="KW-1133">Transmembrane helix</keyword>
<dbReference type="Pfam" id="PF02535">
    <property type="entry name" value="Zip"/>
    <property type="match status" value="2"/>
</dbReference>
<dbReference type="Proteomes" id="UP000636709">
    <property type="component" value="Unassembled WGS sequence"/>
</dbReference>
<feature type="transmembrane region" description="Helical" evidence="8">
    <location>
        <begin position="983"/>
        <end position="1006"/>
    </location>
</feature>
<keyword evidence="7 8" id="KW-0472">Membrane</keyword>
<dbReference type="NCBIfam" id="TIGR00820">
    <property type="entry name" value="zip"/>
    <property type="match status" value="1"/>
</dbReference>
<feature type="compositionally biased region" description="Basic residues" evidence="9">
    <location>
        <begin position="154"/>
        <end position="165"/>
    </location>
</feature>
<feature type="transmembrane region" description="Helical" evidence="8">
    <location>
        <begin position="736"/>
        <end position="756"/>
    </location>
</feature>
<feature type="region of interest" description="Disordered" evidence="9">
    <location>
        <begin position="154"/>
        <end position="173"/>
    </location>
</feature>
<dbReference type="GO" id="GO:0005385">
    <property type="term" value="F:zinc ion transmembrane transporter activity"/>
    <property type="evidence" value="ECO:0007669"/>
    <property type="project" value="InterPro"/>
</dbReference>
<feature type="region of interest" description="Disordered" evidence="9">
    <location>
        <begin position="304"/>
        <end position="325"/>
    </location>
</feature>
<comment type="subcellular location">
    <subcellularLocation>
        <location evidence="1">Cell membrane</location>
        <topology evidence="1">Multi-pass membrane protein</topology>
    </subcellularLocation>
    <subcellularLocation>
        <location evidence="8">Membrane</location>
        <topology evidence="8">Multi-pass membrane protein</topology>
    </subcellularLocation>
</comment>
<proteinExistence type="inferred from homology"/>
<organism evidence="10 11">
    <name type="scientific">Digitaria exilis</name>
    <dbReference type="NCBI Taxonomy" id="1010633"/>
    <lineage>
        <taxon>Eukaryota</taxon>
        <taxon>Viridiplantae</taxon>
        <taxon>Streptophyta</taxon>
        <taxon>Embryophyta</taxon>
        <taxon>Tracheophyta</taxon>
        <taxon>Spermatophyta</taxon>
        <taxon>Magnoliopsida</taxon>
        <taxon>Liliopsida</taxon>
        <taxon>Poales</taxon>
        <taxon>Poaceae</taxon>
        <taxon>PACMAD clade</taxon>
        <taxon>Panicoideae</taxon>
        <taxon>Panicodae</taxon>
        <taxon>Paniceae</taxon>
        <taxon>Anthephorinae</taxon>
        <taxon>Digitaria</taxon>
    </lineage>
</organism>
<evidence type="ECO:0000256" key="5">
    <source>
        <dbReference type="ARBA" id="ARBA00022989"/>
    </source>
</evidence>
<dbReference type="InterPro" id="IPR003689">
    <property type="entry name" value="ZIP"/>
</dbReference>
<comment type="caution">
    <text evidence="8">Lacks conserved residue(s) required for the propagation of feature annotation.</text>
</comment>
<sequence length="1138" mass="121953">MCNLKSLLLLGKHYRSELCSRAQLLTRPAPAQPSSVCGAPRLGSSRSLLRLGFAGRNLGLGRQFGPAQRDPQPRVDLVRRFDPTAGETLTLGKPPFLSPPFPAQPQPVWPTASEQLAAAPRHSPPRHVQTLAGANFLSSSLPRSSPFPTAVKAWRRRGTPRRRARSPNGERATRTGVPVARRIFLRARKPASRREAHQTAQREPDLCVEMDLWCGDMDLWFWKIYARAATFGVDAVALRRRSRWPSGTAVDVVVELPAAGALTLSIGLGFECRWEDRGPHLSLYSAGDRGPPTISRPMAFGTEEINPTRASPRPKEIRSSKSAWDRSSTQESVGVLEMASDIKIAAFWLAVASLPLLAVAADCECDASTEQDGGDNKAKALTLKIIAIFCILIASSVGCAIPSLGRRFPALRPDTNLFMAVKAFAAGVILATAFVHILPDAFDKLGSPCLVDGPWNKFPFAGLIAMLAAIATLVVDTVATGYFQRAHNAKTAAAIGDDVDVESSADDHAHAGHGHGHAHGVVSMMASTSNDANGGTQLIRHRVIAQSVVKMALFFSLTTPVGVGIGIGISSTYNENSPRVLIIEGVLNAAAAERSEDRCSVRLHEDHGQPNPATANKIGTRKATLFAYVYGAFTLSLPCYFRCPPIRPRARPGVEMCIVINLRARTARQLTLSSRLHSTAKPQADRASEQQPALITGDGHAKPQAHGRALLPPPGRLPAARPRRRRGGAWALRLKVVAIFCILAGGAFGAAVPTLGRRFPALRPGTDLFLAAKAFAGGVILATGLVHILPDAFDALGSPCLAGPWKEFPFAGLVAMLAAIATLVVDTVATGYFRRTVARKASAVVDEPTELGRCEADGDLEEATEGDGHHHGHAHGMSVLAPAPAPGDELVRHRVISQVLELGVVVHSLIIGMSLGASDFPSTIRPLVPALTFHQFFEGIGLGGCIVQAKFRLKSVVAMALFFSLTTPVGVAIGIWISPTALIVQGLLEAAAAGILIYMALVDILAEDFMSTRVQSRARLQLALNASLLLGASLIGRERFGNIEVQSSLCFARRQFRQGQIKPSAIWASTPLHGPSNQNTRRPSSRLPVPRYSSDAFAFLTATRHLVELEPSSERVHFGDDEQITGDAVPRVFCSRSV</sequence>
<evidence type="ECO:0000256" key="9">
    <source>
        <dbReference type="SAM" id="MobiDB-lite"/>
    </source>
</evidence>
<feature type="transmembrane region" description="Helical" evidence="8">
    <location>
        <begin position="956"/>
        <end position="977"/>
    </location>
</feature>
<feature type="region of interest" description="Disordered" evidence="9">
    <location>
        <begin position="676"/>
        <end position="722"/>
    </location>
</feature>
<evidence type="ECO:0000313" key="11">
    <source>
        <dbReference type="Proteomes" id="UP000636709"/>
    </source>
</evidence>
<evidence type="ECO:0000256" key="2">
    <source>
        <dbReference type="ARBA" id="ARBA00006939"/>
    </source>
</evidence>
<feature type="transmembrane region" description="Helical" evidence="8">
    <location>
        <begin position="548"/>
        <end position="569"/>
    </location>
</feature>
<protein>
    <submittedName>
        <fullName evidence="10">Uncharacterized protein</fullName>
    </submittedName>
</protein>
<evidence type="ECO:0000313" key="10">
    <source>
        <dbReference type="EMBL" id="KAF8719497.1"/>
    </source>
</evidence>
<feature type="transmembrane region" description="Helical" evidence="8">
    <location>
        <begin position="381"/>
        <end position="405"/>
    </location>
</feature>
<evidence type="ECO:0000256" key="8">
    <source>
        <dbReference type="RuleBase" id="RU362088"/>
    </source>
</evidence>
<keyword evidence="11" id="KW-1185">Reference proteome</keyword>
<keyword evidence="3 8" id="KW-0813">Transport</keyword>
<dbReference type="OrthoDB" id="448280at2759"/>
<dbReference type="PANTHER" id="PTHR11040">
    <property type="entry name" value="ZINC/IRON TRANSPORTER"/>
    <property type="match status" value="1"/>
</dbReference>
<keyword evidence="4 8" id="KW-0812">Transmembrane</keyword>
<comment type="similarity">
    <text evidence="2 8">Belongs to the ZIP transporter (TC 2.A.5) family.</text>
</comment>
<comment type="caution">
    <text evidence="10">The sequence shown here is derived from an EMBL/GenBank/DDBJ whole genome shotgun (WGS) entry which is preliminary data.</text>
</comment>
<dbReference type="GO" id="GO:0005886">
    <property type="term" value="C:plasma membrane"/>
    <property type="evidence" value="ECO:0007669"/>
    <property type="project" value="UniProtKB-SubCell"/>
</dbReference>
<feature type="transmembrane region" description="Helical" evidence="8">
    <location>
        <begin position="417"/>
        <end position="438"/>
    </location>
</feature>
<dbReference type="EMBL" id="JACEFO010001700">
    <property type="protein sequence ID" value="KAF8719497.1"/>
    <property type="molecule type" value="Genomic_DNA"/>
</dbReference>
<evidence type="ECO:0000256" key="1">
    <source>
        <dbReference type="ARBA" id="ARBA00004651"/>
    </source>
</evidence>
<reference evidence="10" key="1">
    <citation type="submission" date="2020-07" db="EMBL/GenBank/DDBJ databases">
        <title>Genome sequence and genetic diversity analysis of an under-domesticated orphan crop, white fonio (Digitaria exilis).</title>
        <authorList>
            <person name="Bennetzen J.L."/>
            <person name="Chen S."/>
            <person name="Ma X."/>
            <person name="Wang X."/>
            <person name="Yssel A.E.J."/>
            <person name="Chaluvadi S.R."/>
            <person name="Johnson M."/>
            <person name="Gangashetty P."/>
            <person name="Hamidou F."/>
            <person name="Sanogo M.D."/>
            <person name="Zwaenepoel A."/>
            <person name="Wallace J."/>
            <person name="Van De Peer Y."/>
            <person name="Van Deynze A."/>
        </authorList>
    </citation>
    <scope>NUCLEOTIDE SEQUENCE</scope>
    <source>
        <tissue evidence="10">Leaves</tissue>
    </source>
</reference>
<dbReference type="PANTHER" id="PTHR11040:SF67">
    <property type="entry name" value="ZINC TRANSPORTER 5"/>
    <property type="match status" value="1"/>
</dbReference>
<accession>A0A835BZL2</accession>
<feature type="transmembrane region" description="Helical" evidence="8">
    <location>
        <begin position="810"/>
        <end position="833"/>
    </location>
</feature>
<feature type="transmembrane region" description="Helical" evidence="8">
    <location>
        <begin position="768"/>
        <end position="790"/>
    </location>
</feature>
<keyword evidence="6 8" id="KW-0406">Ion transport</keyword>
<dbReference type="InterPro" id="IPR004698">
    <property type="entry name" value="Zn/Fe_permease_fun/pln"/>
</dbReference>
<name>A0A835BZL2_9POAL</name>
<evidence type="ECO:0000256" key="6">
    <source>
        <dbReference type="ARBA" id="ARBA00023065"/>
    </source>
</evidence>